<feature type="domain" description="DhaL" evidence="3">
    <location>
        <begin position="13"/>
        <end position="211"/>
    </location>
</feature>
<dbReference type="Proteomes" id="UP000664495">
    <property type="component" value="Unassembled WGS sequence"/>
</dbReference>
<dbReference type="PANTHER" id="PTHR28629:SF4">
    <property type="entry name" value="TRIOKINASE_FMN CYCLASE"/>
    <property type="match status" value="1"/>
</dbReference>
<evidence type="ECO:0000313" key="5">
    <source>
        <dbReference type="Proteomes" id="UP000664495"/>
    </source>
</evidence>
<dbReference type="EMBL" id="JAFLVR010000051">
    <property type="protein sequence ID" value="MBO0454223.1"/>
    <property type="molecule type" value="Genomic_DNA"/>
</dbReference>
<protein>
    <submittedName>
        <fullName evidence="4">Dihydroxyacetone kinase subunit L</fullName>
    </submittedName>
</protein>
<evidence type="ECO:0000259" key="3">
    <source>
        <dbReference type="PROSITE" id="PS51480"/>
    </source>
</evidence>
<reference evidence="4 5" key="1">
    <citation type="submission" date="2021-03" db="EMBL/GenBank/DDBJ databases">
        <title>Enterococcal diversity collection.</title>
        <authorList>
            <person name="Gilmore M.S."/>
            <person name="Schwartzman J."/>
            <person name="Van Tyne D."/>
            <person name="Martin M."/>
            <person name="Earl A.M."/>
            <person name="Manson A.L."/>
            <person name="Straub T."/>
            <person name="Salamzade R."/>
            <person name="Saavedra J."/>
            <person name="Lebreton F."/>
            <person name="Prichula J."/>
            <person name="Schaufler K."/>
            <person name="Gaca A."/>
            <person name="Sgardioli B."/>
            <person name="Wagenaar J."/>
            <person name="Strong T."/>
        </authorList>
    </citation>
    <scope>NUCLEOTIDE SEQUENCE [LARGE SCALE GENOMIC DNA]</scope>
    <source>
        <strain evidence="4 5">MJM16</strain>
    </source>
</reference>
<dbReference type="PROSITE" id="PS51480">
    <property type="entry name" value="DHAL"/>
    <property type="match status" value="1"/>
</dbReference>
<evidence type="ECO:0000256" key="2">
    <source>
        <dbReference type="ARBA" id="ARBA00022777"/>
    </source>
</evidence>
<keyword evidence="5" id="KW-1185">Reference proteome</keyword>
<dbReference type="Gene3D" id="1.25.40.340">
    <property type="match status" value="1"/>
</dbReference>
<dbReference type="InterPro" id="IPR004007">
    <property type="entry name" value="DhaL_dom"/>
</dbReference>
<dbReference type="InterPro" id="IPR050861">
    <property type="entry name" value="Dihydroxyacetone_Kinase"/>
</dbReference>
<proteinExistence type="predicted"/>
<dbReference type="Pfam" id="PF02734">
    <property type="entry name" value="Dak2"/>
    <property type="match status" value="1"/>
</dbReference>
<dbReference type="InterPro" id="IPR012737">
    <property type="entry name" value="DhaK_L_YcgS"/>
</dbReference>
<dbReference type="SMART" id="SM01120">
    <property type="entry name" value="Dak2"/>
    <property type="match status" value="1"/>
</dbReference>
<dbReference type="PANTHER" id="PTHR28629">
    <property type="entry name" value="TRIOKINASE/FMN CYCLASE"/>
    <property type="match status" value="1"/>
</dbReference>
<dbReference type="InterPro" id="IPR036117">
    <property type="entry name" value="DhaL_dom_sf"/>
</dbReference>
<organism evidence="4 5">
    <name type="scientific">Candidatus Enterococcus murrayae</name>
    <dbReference type="NCBI Taxonomy" id="2815321"/>
    <lineage>
        <taxon>Bacteria</taxon>
        <taxon>Bacillati</taxon>
        <taxon>Bacillota</taxon>
        <taxon>Bacilli</taxon>
        <taxon>Lactobacillales</taxon>
        <taxon>Enterococcaceae</taxon>
        <taxon>Enterococcus</taxon>
    </lineage>
</organism>
<keyword evidence="2 4" id="KW-0418">Kinase</keyword>
<evidence type="ECO:0000313" key="4">
    <source>
        <dbReference type="EMBL" id="MBO0454223.1"/>
    </source>
</evidence>
<dbReference type="NCBIfam" id="TIGR02365">
    <property type="entry name" value="dha_L_ycgS"/>
    <property type="match status" value="1"/>
</dbReference>
<name>A0ABS3HLM6_9ENTE</name>
<keyword evidence="1" id="KW-0808">Transferase</keyword>
<comment type="caution">
    <text evidence="4">The sequence shown here is derived from an EMBL/GenBank/DDBJ whole genome shotgun (WGS) entry which is preliminary data.</text>
</comment>
<dbReference type="SUPFAM" id="SSF101473">
    <property type="entry name" value="DhaL-like"/>
    <property type="match status" value="1"/>
</dbReference>
<accession>A0ABS3HLM6</accession>
<evidence type="ECO:0000256" key="1">
    <source>
        <dbReference type="ARBA" id="ARBA00022679"/>
    </source>
</evidence>
<dbReference type="RefSeq" id="WP_207109961.1">
    <property type="nucleotide sequence ID" value="NZ_JAFLVR010000051.1"/>
</dbReference>
<dbReference type="GO" id="GO:0016301">
    <property type="term" value="F:kinase activity"/>
    <property type="evidence" value="ECO:0007669"/>
    <property type="project" value="UniProtKB-KW"/>
</dbReference>
<gene>
    <name evidence="4" type="primary">dhaL</name>
    <name evidence="4" type="ORF">JZO85_18355</name>
</gene>
<sequence>MNEVSITEGLTLDQTKSMILYVANRLITNEEFLCDIDRKIGDGDHGTGMANGAKAVIVDLTASQCIDVSAVFKKAGLAMMESMGGASGIIFSSIFLGIGKAAMKTERLSTTVLSLGVKNAIDTIKKRGKASLGDKTMLDALIPASEVLEKNTDNNLIEALSEATSAAYQGVEKTKDYPAKFGRAKFLGDRSLGHQDAGATTVAIIFESMENYLKENV</sequence>